<dbReference type="EMBL" id="JBHSBV010000001">
    <property type="protein sequence ID" value="MFC4199678.1"/>
    <property type="molecule type" value="Genomic_DNA"/>
</dbReference>
<dbReference type="Pfam" id="PF03479">
    <property type="entry name" value="PCC"/>
    <property type="match status" value="1"/>
</dbReference>
<keyword evidence="3" id="KW-1185">Reference proteome</keyword>
<dbReference type="RefSeq" id="WP_217962642.1">
    <property type="nucleotide sequence ID" value="NZ_JAHTBN010000001.1"/>
</dbReference>
<feature type="domain" description="PPC" evidence="1">
    <location>
        <begin position="8"/>
        <end position="140"/>
    </location>
</feature>
<gene>
    <name evidence="2" type="ORF">ACFOY1_01815</name>
</gene>
<name>A0ABV8NUV1_9BURK</name>
<dbReference type="PROSITE" id="PS51742">
    <property type="entry name" value="PPC"/>
    <property type="match status" value="1"/>
</dbReference>
<dbReference type="CDD" id="cd11378">
    <property type="entry name" value="DUF296"/>
    <property type="match status" value="1"/>
</dbReference>
<evidence type="ECO:0000313" key="2">
    <source>
        <dbReference type="EMBL" id="MFC4199678.1"/>
    </source>
</evidence>
<protein>
    <submittedName>
        <fullName evidence="2">PPC domain-containing DNA-binding protein</fullName>
    </submittedName>
</protein>
<evidence type="ECO:0000259" key="1">
    <source>
        <dbReference type="PROSITE" id="PS51742"/>
    </source>
</evidence>
<evidence type="ECO:0000313" key="3">
    <source>
        <dbReference type="Proteomes" id="UP001595848"/>
    </source>
</evidence>
<dbReference type="InterPro" id="IPR005175">
    <property type="entry name" value="PPC_dom"/>
</dbReference>
<keyword evidence="2" id="KW-0238">DNA-binding</keyword>
<dbReference type="GO" id="GO:0003677">
    <property type="term" value="F:DNA binding"/>
    <property type="evidence" value="ECO:0007669"/>
    <property type="project" value="UniProtKB-KW"/>
</dbReference>
<sequence length="140" mass="14790">MESRLVGGRYGRVFSARLLCNDDLVESIEELCAANGVRNAIVKGGLGSLFRARLEQAAADPSRTVDVQGYAVELLSLTGSVATDAATGRPRADLFGIVADNRGASYAGKFVRGATPTCVTVELTVQEWLPEAAPEMTSVQ</sequence>
<reference evidence="3" key="1">
    <citation type="journal article" date="2019" name="Int. J. Syst. Evol. Microbiol.">
        <title>The Global Catalogue of Microorganisms (GCM) 10K type strain sequencing project: providing services to taxonomists for standard genome sequencing and annotation.</title>
        <authorList>
            <consortium name="The Broad Institute Genomics Platform"/>
            <consortium name="The Broad Institute Genome Sequencing Center for Infectious Disease"/>
            <person name="Wu L."/>
            <person name="Ma J."/>
        </authorList>
    </citation>
    <scope>NUCLEOTIDE SEQUENCE [LARGE SCALE GENOMIC DNA]</scope>
    <source>
        <strain evidence="3">LMG 24813</strain>
    </source>
</reference>
<comment type="caution">
    <text evidence="2">The sequence shown here is derived from an EMBL/GenBank/DDBJ whole genome shotgun (WGS) entry which is preliminary data.</text>
</comment>
<accession>A0ABV8NUV1</accession>
<dbReference type="Proteomes" id="UP001595848">
    <property type="component" value="Unassembled WGS sequence"/>
</dbReference>
<proteinExistence type="predicted"/>
<organism evidence="2 3">
    <name type="scientific">Candidimonas humi</name>
    <dbReference type="NCBI Taxonomy" id="683355"/>
    <lineage>
        <taxon>Bacteria</taxon>
        <taxon>Pseudomonadati</taxon>
        <taxon>Pseudomonadota</taxon>
        <taxon>Betaproteobacteria</taxon>
        <taxon>Burkholderiales</taxon>
        <taxon>Alcaligenaceae</taxon>
        <taxon>Candidimonas</taxon>
    </lineage>
</organism>